<evidence type="ECO:0000313" key="1">
    <source>
        <dbReference type="EMBL" id="AWR99060.1"/>
    </source>
</evidence>
<gene>
    <name evidence="1" type="ORF">DFR87_04425</name>
</gene>
<sequence>MSAGIDIKVKVHTSKDSMEGTITDIRDELVLSNEGRKIYIPWDNILYFEILDIKNTKEEKSDNSSSFIGNPS</sequence>
<keyword evidence="2" id="KW-1185">Reference proteome</keyword>
<evidence type="ECO:0000313" key="2">
    <source>
        <dbReference type="Proteomes" id="UP000247586"/>
    </source>
</evidence>
<dbReference type="Proteomes" id="UP000247586">
    <property type="component" value="Chromosome"/>
</dbReference>
<protein>
    <submittedName>
        <fullName evidence="1">Uncharacterized protein</fullName>
    </submittedName>
</protein>
<reference evidence="2" key="3">
    <citation type="submission" date="2020-03" db="EMBL/GenBank/DDBJ databases">
        <title>Sequencing and Assembly of Multiple Reported Metal-Biooxidizing Members of the Extremely Thermoacidophilic Archaeal Family Sulfolobaceae.</title>
        <authorList>
            <person name="Counts J.A."/>
            <person name="Kelly R.M."/>
        </authorList>
    </citation>
    <scope>NUCLEOTIDE SEQUENCE [LARGE SCALE GENOMIC DNA]</scope>
    <source>
        <strain evidence="2">HO1-1</strain>
    </source>
</reference>
<dbReference type="KEGG" id="mhk:DFR87_04425"/>
<accession>A0A2U9ISN6</accession>
<dbReference type="RefSeq" id="WP_110368984.1">
    <property type="nucleotide sequence ID" value="NZ_CP029287.2"/>
</dbReference>
<dbReference type="GeneID" id="36834561"/>
<dbReference type="AlphaFoldDB" id="A0A2U9ISN6"/>
<organism evidence="1 2">
    <name type="scientific">Metallosphaera hakonensis JCM 8857 = DSM 7519</name>
    <dbReference type="NCBI Taxonomy" id="1293036"/>
    <lineage>
        <taxon>Archaea</taxon>
        <taxon>Thermoproteota</taxon>
        <taxon>Thermoprotei</taxon>
        <taxon>Sulfolobales</taxon>
        <taxon>Sulfolobaceae</taxon>
        <taxon>Metallosphaera</taxon>
    </lineage>
</organism>
<reference evidence="2" key="2">
    <citation type="submission" date="2020-03" db="EMBL/GenBank/DDBJ databases">
        <title>Complete Genome Sequences of Extremely Thermoacidophilic, Metal-Mobilizing Type-Strain Members of the Archaeal Family Sulfolobaceae: Acidianus brierleyi DSM-1651T, Acidianus sulfidivorans DSM-18786T, Metallosphaera hakonensis DSM-7519T, and Metallosphaera prunae DSM-10039T.</title>
        <authorList>
            <person name="Counts J.A."/>
            <person name="Kelly R.M."/>
        </authorList>
    </citation>
    <scope>NUCLEOTIDE SEQUENCE [LARGE SCALE GENOMIC DNA]</scope>
    <source>
        <strain evidence="2">HO1-1</strain>
    </source>
</reference>
<dbReference type="EMBL" id="CP029287">
    <property type="protein sequence ID" value="AWR99060.1"/>
    <property type="molecule type" value="Genomic_DNA"/>
</dbReference>
<proteinExistence type="predicted"/>
<reference evidence="1 2" key="1">
    <citation type="submission" date="2018-05" db="EMBL/GenBank/DDBJ databases">
        <title>Complete Genome Sequences of Extremely Thermoacidophilic, Metal-Mobilizing Type-Strain Members of the Archaeal Family Sulfolobaceae: Acidianus brierleyi DSM-1651T, Acidianus sulfidivorans DSM-18786T, Metallosphaera hakonensis DSM-7519T, and Metallosphaera prunae DSM-10039T.</title>
        <authorList>
            <person name="Counts J.A."/>
            <person name="Kelly R.M."/>
        </authorList>
    </citation>
    <scope>NUCLEOTIDE SEQUENCE [LARGE SCALE GENOMIC DNA]</scope>
    <source>
        <strain evidence="1 2">HO1-1</strain>
    </source>
</reference>
<name>A0A2U9ISN6_9CREN</name>